<dbReference type="AlphaFoldDB" id="A0A6D2KZ39"/>
<accession>A0A6D2KZ39</accession>
<keyword evidence="2" id="KW-0812">Transmembrane</keyword>
<keyword evidence="2" id="KW-1133">Transmembrane helix</keyword>
<name>A0A6D2KZ39_9BRAS</name>
<evidence type="ECO:0000313" key="4">
    <source>
        <dbReference type="Proteomes" id="UP000467841"/>
    </source>
</evidence>
<dbReference type="Proteomes" id="UP000467841">
    <property type="component" value="Unassembled WGS sequence"/>
</dbReference>
<keyword evidence="2" id="KW-0472">Membrane</keyword>
<gene>
    <name evidence="3" type="ORF">MERR_LOCUS44703</name>
</gene>
<feature type="region of interest" description="Disordered" evidence="1">
    <location>
        <begin position="22"/>
        <end position="41"/>
    </location>
</feature>
<dbReference type="EMBL" id="CACVBM020001695">
    <property type="protein sequence ID" value="CAA7057467.1"/>
    <property type="molecule type" value="Genomic_DNA"/>
</dbReference>
<feature type="compositionally biased region" description="Low complexity" evidence="1">
    <location>
        <begin position="26"/>
        <end position="37"/>
    </location>
</feature>
<reference evidence="3" key="1">
    <citation type="submission" date="2020-01" db="EMBL/GenBank/DDBJ databases">
        <authorList>
            <person name="Mishra B."/>
        </authorList>
    </citation>
    <scope>NUCLEOTIDE SEQUENCE [LARGE SCALE GENOMIC DNA]</scope>
</reference>
<keyword evidence="4" id="KW-1185">Reference proteome</keyword>
<comment type="caution">
    <text evidence="3">The sequence shown here is derived from an EMBL/GenBank/DDBJ whole genome shotgun (WGS) entry which is preliminary data.</text>
</comment>
<proteinExistence type="predicted"/>
<protein>
    <submittedName>
        <fullName evidence="3">Uncharacterized protein</fullName>
    </submittedName>
</protein>
<organism evidence="3 4">
    <name type="scientific">Microthlaspi erraticum</name>
    <dbReference type="NCBI Taxonomy" id="1685480"/>
    <lineage>
        <taxon>Eukaryota</taxon>
        <taxon>Viridiplantae</taxon>
        <taxon>Streptophyta</taxon>
        <taxon>Embryophyta</taxon>
        <taxon>Tracheophyta</taxon>
        <taxon>Spermatophyta</taxon>
        <taxon>Magnoliopsida</taxon>
        <taxon>eudicotyledons</taxon>
        <taxon>Gunneridae</taxon>
        <taxon>Pentapetalae</taxon>
        <taxon>rosids</taxon>
        <taxon>malvids</taxon>
        <taxon>Brassicales</taxon>
        <taxon>Brassicaceae</taxon>
        <taxon>Coluteocarpeae</taxon>
        <taxon>Microthlaspi</taxon>
    </lineage>
</organism>
<evidence type="ECO:0000313" key="3">
    <source>
        <dbReference type="EMBL" id="CAA7057467.1"/>
    </source>
</evidence>
<evidence type="ECO:0000256" key="2">
    <source>
        <dbReference type="SAM" id="Phobius"/>
    </source>
</evidence>
<feature type="transmembrane region" description="Helical" evidence="2">
    <location>
        <begin position="45"/>
        <end position="66"/>
    </location>
</feature>
<sequence length="121" mass="13704">MRLSIASETVRLRRHGKPLRVLETQSCSKSSLSSSPSDLKTHPQIPIVAVSNISASPSIPLIFFVISRRRFYRIDGKSSARLLEKIISGLYFGAFVEHSTSEMLEFDFLLLSLWNIFRLCC</sequence>
<evidence type="ECO:0000256" key="1">
    <source>
        <dbReference type="SAM" id="MobiDB-lite"/>
    </source>
</evidence>